<keyword evidence="14" id="KW-1133">Transmembrane helix</keyword>
<feature type="region of interest" description="Disordered" evidence="13">
    <location>
        <begin position="1123"/>
        <end position="1143"/>
    </location>
</feature>
<keyword evidence="14" id="KW-0472">Membrane</keyword>
<comment type="caution">
    <text evidence="16">The sequence shown here is derived from an EMBL/GenBank/DDBJ whole genome shotgun (WGS) entry which is preliminary data.</text>
</comment>
<feature type="compositionally biased region" description="Low complexity" evidence="13">
    <location>
        <begin position="115"/>
        <end position="127"/>
    </location>
</feature>
<feature type="region of interest" description="Disordered" evidence="13">
    <location>
        <begin position="368"/>
        <end position="392"/>
    </location>
</feature>
<feature type="binding site" evidence="10">
    <location>
        <position position="845"/>
    </location>
    <ligand>
        <name>Mg(2+)</name>
        <dbReference type="ChEBI" id="CHEBI:18420"/>
        <label>1</label>
    </ligand>
</feature>
<keyword evidence="7 10" id="KW-0460">Magnesium</keyword>
<dbReference type="PANTHER" id="PTHR22748">
    <property type="entry name" value="AP ENDONUCLEASE"/>
    <property type="match status" value="1"/>
</dbReference>
<sequence length="1261" mass="137653">MPFCRHHSLSALAISNCALRGSTSIIALTLWPAKQPPMSGTPSVMSRRLSSTQPPQTWRRPSRRHLRRSVAVHAVRAIFTNSPPLASDRPTTALRNERLLSTSCRDNPSPSAERTPTTSSVLPTPTSYPGGRSTICSTFSFPLVPPKSTISAASGSASPPLIVIPSLVTLISSTADSTSPLPLFDFLPSLPSLGILIFFKAWSTFALLISLIGSTGAFSGMNVFQSRSSKPLGRRMNIFATDLEAGPNTFSLYFSAVTNTRRSSAYWVFLMASTFLGVGSLSADSSPNFKENKADSLIKASHLTPSLSLHPFICLTLLFAATFNFGSNNLVEAALPPTFFLPLLTSSLMSPVDPMLFSTRKTSPLTSFPHRSPVATRSYTRTGSSRRSLSISLEPPPIGSTRRWLVVGAATSNPHKAPLHTTRTPSVLRPTPSSLPLKVSTPHLLESGTTWLIGWATEIIVGGMGQDGRSAFISTNLSTLYFLTNATPSSSPNASNAMARAFSCAISFTFLYIALVVGSATSIVDLPNGWPPRRSVIPMVGHPNGCPPSRLALSPGSYQDDRPPSSLLTHHSSYSLDFIFNDLGDCRQLSYSLRWTKTALENGGLLMGMAHMAQDNPTHNCLGRPKQAFNYDLVVSAEINLSSLGASPSDLLQARIKKTKASKLVECVDQSDPFSIDQTTLSKLMETKLSRKDLTADLIVAEGYECFFSCTRTSDKGRICYSGVATFCRVKSAFSSNEVALPVAAEEGFTGVLERSKGSRSGEDKRPGKAEGLEEFTKEELLKVDGEGRCIITDHGHFVLFNIYGPRAESDDTERIQFKLTFFTILQKRWEFLLHQGRRIFVVGDLNIAPAAIDSCNPRPDFDKNKREAYTHWSQTTGAEEFNYGARIDHILSAGSCLHDDDGQKGHNFLNCHVKDCGIMMQFKRWRPGSSPRRKRFEASSLMCLQLKVTKIRWKGGRNIKLEGSDHVPVYMSLVEIPDILQHSTPSLSARYAPEVRGFQQTIVSVLMKRQVPEQVKTDEVSNSFSLENITVGSCVESVKRSSYDCSVPGSPLQGSFHSSSLEPKAIIQRTDDLPGGSSNETAHAKMTAFGSGPVNSIPGTEIRKKARQSQWSQLSLKSFFQKSSTSGVGNDNNSPDVSKSDQSLNETFIGDQESNSPEQSQLNDCATIQDQGNPNACCSAEAEKRNVALLEWQRIRQLMQSSVPLCKGHREPCVSRVVKKAGPSLGRRFYVCARAEGPASNPESNCGYFKWAASKPKDQR</sequence>
<evidence type="ECO:0000256" key="12">
    <source>
        <dbReference type="PROSITE-ProRule" id="PRU01343"/>
    </source>
</evidence>
<feature type="compositionally biased region" description="Polar residues" evidence="13">
    <location>
        <begin position="98"/>
        <end position="114"/>
    </location>
</feature>
<feature type="binding site" evidence="10">
    <location>
        <position position="967"/>
    </location>
    <ligand>
        <name>Mg(2+)</name>
        <dbReference type="ChEBI" id="CHEBI:18420"/>
        <label>1</label>
    </ligand>
</feature>
<evidence type="ECO:0000256" key="4">
    <source>
        <dbReference type="ARBA" id="ARBA00022771"/>
    </source>
</evidence>
<dbReference type="PROSITE" id="PS51435">
    <property type="entry name" value="AP_NUCLEASE_F1_4"/>
    <property type="match status" value="1"/>
</dbReference>
<feature type="active site" description="Proton acceptor" evidence="9">
    <location>
        <position position="967"/>
    </location>
</feature>
<reference evidence="16 17" key="2">
    <citation type="submission" date="2020-07" db="EMBL/GenBank/DDBJ databases">
        <title>Genome assembly of wild tea tree DASZ reveals pedigree and selection history of tea varieties.</title>
        <authorList>
            <person name="Zhang W."/>
        </authorList>
    </citation>
    <scope>NUCLEOTIDE SEQUENCE [LARGE SCALE GENOMIC DNA]</scope>
    <source>
        <strain evidence="17">cv. G240</strain>
        <tissue evidence="16">Leaf</tissue>
    </source>
</reference>
<dbReference type="InterPro" id="IPR004808">
    <property type="entry name" value="AP_endonuc_1"/>
</dbReference>
<feature type="region of interest" description="Disordered" evidence="13">
    <location>
        <begin position="98"/>
        <end position="129"/>
    </location>
</feature>
<feature type="domain" description="GRF-type" evidence="15">
    <location>
        <begin position="1207"/>
        <end position="1256"/>
    </location>
</feature>
<feature type="transmembrane region" description="Helical" evidence="14">
    <location>
        <begin position="266"/>
        <end position="286"/>
    </location>
</feature>
<dbReference type="InterPro" id="IPR010666">
    <property type="entry name" value="Znf_GRF"/>
</dbReference>
<evidence type="ECO:0000256" key="6">
    <source>
        <dbReference type="ARBA" id="ARBA00022833"/>
    </source>
</evidence>
<dbReference type="AlphaFoldDB" id="A0A7J7GMS3"/>
<feature type="transmembrane region" description="Helical" evidence="14">
    <location>
        <begin position="201"/>
        <end position="224"/>
    </location>
</feature>
<name>A0A7J7GMS3_CAMSI</name>
<dbReference type="EMBL" id="JACBKZ010000009">
    <property type="protein sequence ID" value="KAF5942093.1"/>
    <property type="molecule type" value="Genomic_DNA"/>
</dbReference>
<dbReference type="GO" id="GO:0008081">
    <property type="term" value="F:phosphoric diester hydrolase activity"/>
    <property type="evidence" value="ECO:0007669"/>
    <property type="project" value="TreeGrafter"/>
</dbReference>
<feature type="site" description="Interaction with DNA substrate" evidence="11">
    <location>
        <position position="967"/>
    </location>
</feature>
<evidence type="ECO:0000256" key="5">
    <source>
        <dbReference type="ARBA" id="ARBA00022801"/>
    </source>
</evidence>
<keyword evidence="6" id="KW-0862">Zinc</keyword>
<feature type="region of interest" description="Disordered" evidence="13">
    <location>
        <begin position="36"/>
        <end position="66"/>
    </location>
</feature>
<feature type="binding site" evidence="10">
    <location>
        <position position="686"/>
    </location>
    <ligand>
        <name>Mg(2+)</name>
        <dbReference type="ChEBI" id="CHEBI:18420"/>
        <label>1</label>
    </ligand>
</feature>
<evidence type="ECO:0000256" key="10">
    <source>
        <dbReference type="PIRSR" id="PIRSR604808-2"/>
    </source>
</evidence>
<evidence type="ECO:0000256" key="14">
    <source>
        <dbReference type="SAM" id="Phobius"/>
    </source>
</evidence>
<keyword evidence="5" id="KW-0378">Hydrolase</keyword>
<keyword evidence="8" id="KW-0539">Nucleus</keyword>
<gene>
    <name evidence="16" type="ORF">HYC85_019735</name>
</gene>
<feature type="binding site" evidence="10">
    <location>
        <position position="966"/>
    </location>
    <ligand>
        <name>Mg(2+)</name>
        <dbReference type="ChEBI" id="CHEBI:18420"/>
        <label>1</label>
    </ligand>
</feature>
<feature type="active site" evidence="9">
    <location>
        <position position="804"/>
    </location>
</feature>
<dbReference type="SUPFAM" id="SSF56219">
    <property type="entry name" value="DNase I-like"/>
    <property type="match status" value="1"/>
</dbReference>
<accession>A0A7J7GMS3</accession>
<feature type="region of interest" description="Disordered" evidence="13">
    <location>
        <begin position="1070"/>
        <end position="1108"/>
    </location>
</feature>
<dbReference type="Proteomes" id="UP000593564">
    <property type="component" value="Unassembled WGS sequence"/>
</dbReference>
<dbReference type="InterPro" id="IPR036691">
    <property type="entry name" value="Endo/exonu/phosph_ase_sf"/>
</dbReference>
<keyword evidence="4 12" id="KW-0863">Zinc-finger</keyword>
<dbReference type="GO" id="GO:0005634">
    <property type="term" value="C:nucleus"/>
    <property type="evidence" value="ECO:0007669"/>
    <property type="project" value="TreeGrafter"/>
</dbReference>
<evidence type="ECO:0000259" key="15">
    <source>
        <dbReference type="PROSITE" id="PS51999"/>
    </source>
</evidence>
<feature type="transmembrane region" description="Helical" evidence="14">
    <location>
        <begin position="307"/>
        <end position="327"/>
    </location>
</feature>
<dbReference type="GO" id="GO:0008311">
    <property type="term" value="F:double-stranded DNA 3'-5' DNA exonuclease activity"/>
    <property type="evidence" value="ECO:0007669"/>
    <property type="project" value="TreeGrafter"/>
</dbReference>
<evidence type="ECO:0000256" key="3">
    <source>
        <dbReference type="ARBA" id="ARBA00022723"/>
    </source>
</evidence>
<keyword evidence="17" id="KW-1185">Reference proteome</keyword>
<evidence type="ECO:0000256" key="11">
    <source>
        <dbReference type="PIRSR" id="PIRSR604808-3"/>
    </source>
</evidence>
<dbReference type="PANTHER" id="PTHR22748:SF4">
    <property type="entry name" value="DNA-(APURINIC OR APYRIMIDINIC SITE) ENDONUCLEASE 2"/>
    <property type="match status" value="1"/>
</dbReference>
<evidence type="ECO:0000256" key="9">
    <source>
        <dbReference type="PIRSR" id="PIRSR604808-1"/>
    </source>
</evidence>
<dbReference type="PROSITE" id="PS51999">
    <property type="entry name" value="ZF_GRF"/>
    <property type="match status" value="1"/>
</dbReference>
<evidence type="ECO:0000256" key="13">
    <source>
        <dbReference type="SAM" id="MobiDB-lite"/>
    </source>
</evidence>
<dbReference type="GO" id="GO:0006284">
    <property type="term" value="P:base-excision repair"/>
    <property type="evidence" value="ECO:0007669"/>
    <property type="project" value="TreeGrafter"/>
</dbReference>
<evidence type="ECO:0000313" key="16">
    <source>
        <dbReference type="EMBL" id="KAF5942093.1"/>
    </source>
</evidence>
<evidence type="ECO:0000256" key="8">
    <source>
        <dbReference type="ARBA" id="ARBA00023242"/>
    </source>
</evidence>
<dbReference type="InterPro" id="IPR005135">
    <property type="entry name" value="Endo/exonuclease/phosphatase"/>
</dbReference>
<feature type="compositionally biased region" description="Polar residues" evidence="13">
    <location>
        <begin position="38"/>
        <end position="56"/>
    </location>
</feature>
<organism evidence="16 17">
    <name type="scientific">Camellia sinensis</name>
    <name type="common">Tea plant</name>
    <name type="synonym">Thea sinensis</name>
    <dbReference type="NCBI Taxonomy" id="4442"/>
    <lineage>
        <taxon>Eukaryota</taxon>
        <taxon>Viridiplantae</taxon>
        <taxon>Streptophyta</taxon>
        <taxon>Embryophyta</taxon>
        <taxon>Tracheophyta</taxon>
        <taxon>Spermatophyta</taxon>
        <taxon>Magnoliopsida</taxon>
        <taxon>eudicotyledons</taxon>
        <taxon>Gunneridae</taxon>
        <taxon>Pentapetalae</taxon>
        <taxon>asterids</taxon>
        <taxon>Ericales</taxon>
        <taxon>Theaceae</taxon>
        <taxon>Camellia</taxon>
    </lineage>
</organism>
<feature type="site" description="Transition state stabilizer" evidence="11">
    <location>
        <position position="847"/>
    </location>
</feature>
<evidence type="ECO:0000313" key="17">
    <source>
        <dbReference type="Proteomes" id="UP000593564"/>
    </source>
</evidence>
<dbReference type="Gene3D" id="3.60.10.10">
    <property type="entry name" value="Endonuclease/exonuclease/phosphatase"/>
    <property type="match status" value="1"/>
</dbReference>
<feature type="binding site" evidence="10">
    <location>
        <position position="847"/>
    </location>
    <ligand>
        <name>Mg(2+)</name>
        <dbReference type="ChEBI" id="CHEBI:18420"/>
        <label>1</label>
    </ligand>
</feature>
<evidence type="ECO:0000256" key="7">
    <source>
        <dbReference type="ARBA" id="ARBA00022842"/>
    </source>
</evidence>
<comment type="similarity">
    <text evidence="1">Belongs to the DNA repair enzymes AP/ExoA family.</text>
</comment>
<comment type="cofactor">
    <cofactor evidence="10">
        <name>Mg(2+)</name>
        <dbReference type="ChEBI" id="CHEBI:18420"/>
    </cofactor>
    <cofactor evidence="10">
        <name>Mn(2+)</name>
        <dbReference type="ChEBI" id="CHEBI:29035"/>
    </cofactor>
    <text evidence="10">Probably binds two magnesium or manganese ions per subunit.</text>
</comment>
<feature type="transmembrane region" description="Helical" evidence="14">
    <location>
        <begin position="501"/>
        <end position="524"/>
    </location>
</feature>
<keyword evidence="10" id="KW-0464">Manganese</keyword>
<dbReference type="GO" id="GO:0008270">
    <property type="term" value="F:zinc ion binding"/>
    <property type="evidence" value="ECO:0007669"/>
    <property type="project" value="UniProtKB-KW"/>
</dbReference>
<protein>
    <recommendedName>
        <fullName evidence="2">DNA-(apurinic or apyrimidinic site) endonuclease 2</fullName>
    </recommendedName>
</protein>
<dbReference type="GO" id="GO:0003906">
    <property type="term" value="F:DNA-(apurinic or apyrimidinic site) endonuclease activity"/>
    <property type="evidence" value="ECO:0007669"/>
    <property type="project" value="TreeGrafter"/>
</dbReference>
<keyword evidence="3 10" id="KW-0479">Metal-binding</keyword>
<evidence type="ECO:0000256" key="2">
    <source>
        <dbReference type="ARBA" id="ARBA00013541"/>
    </source>
</evidence>
<dbReference type="Pfam" id="PF06839">
    <property type="entry name" value="Zn_ribbon_GRF"/>
    <property type="match status" value="1"/>
</dbReference>
<dbReference type="Pfam" id="PF03372">
    <property type="entry name" value="Exo_endo_phos"/>
    <property type="match status" value="1"/>
</dbReference>
<evidence type="ECO:0000256" key="1">
    <source>
        <dbReference type="ARBA" id="ARBA00007092"/>
    </source>
</evidence>
<keyword evidence="14" id="KW-0812">Transmembrane</keyword>
<feature type="compositionally biased region" description="Low complexity" evidence="13">
    <location>
        <begin position="376"/>
        <end position="392"/>
    </location>
</feature>
<feature type="active site" description="Proton donor/acceptor" evidence="9">
    <location>
        <position position="845"/>
    </location>
</feature>
<proteinExistence type="inferred from homology"/>
<reference evidence="17" key="1">
    <citation type="journal article" date="2020" name="Nat. Commun.">
        <title>Genome assembly of wild tea tree DASZ reveals pedigree and selection history of tea varieties.</title>
        <authorList>
            <person name="Zhang W."/>
            <person name="Zhang Y."/>
            <person name="Qiu H."/>
            <person name="Guo Y."/>
            <person name="Wan H."/>
            <person name="Zhang X."/>
            <person name="Scossa F."/>
            <person name="Alseekh S."/>
            <person name="Zhang Q."/>
            <person name="Wang P."/>
            <person name="Xu L."/>
            <person name="Schmidt M.H."/>
            <person name="Jia X."/>
            <person name="Li D."/>
            <person name="Zhu A."/>
            <person name="Guo F."/>
            <person name="Chen W."/>
            <person name="Ni D."/>
            <person name="Usadel B."/>
            <person name="Fernie A.R."/>
            <person name="Wen W."/>
        </authorList>
    </citation>
    <scope>NUCLEOTIDE SEQUENCE [LARGE SCALE GENOMIC DNA]</scope>
    <source>
        <strain evidence="17">cv. G240</strain>
    </source>
</reference>